<evidence type="ECO:0000313" key="5">
    <source>
        <dbReference type="Proteomes" id="UP000663870"/>
    </source>
</evidence>
<dbReference type="InterPro" id="IPR011992">
    <property type="entry name" value="EF-hand-dom_pair"/>
</dbReference>
<gene>
    <name evidence="3" type="ORF">JXQ802_LOCUS22661</name>
    <name evidence="2" type="ORF">PYM288_LOCUS10327</name>
</gene>
<evidence type="ECO:0008006" key="6">
    <source>
        <dbReference type="Google" id="ProtNLM"/>
    </source>
</evidence>
<reference evidence="2" key="1">
    <citation type="submission" date="2021-02" db="EMBL/GenBank/DDBJ databases">
        <authorList>
            <person name="Nowell W R."/>
        </authorList>
    </citation>
    <scope>NUCLEOTIDE SEQUENCE</scope>
</reference>
<name>A0A814AN16_9BILA</name>
<feature type="region of interest" description="Disordered" evidence="1">
    <location>
        <begin position="1"/>
        <end position="33"/>
    </location>
</feature>
<protein>
    <recommendedName>
        <fullName evidence="6">EF-hand domain-containing protein</fullName>
    </recommendedName>
</protein>
<comment type="caution">
    <text evidence="2">The sequence shown here is derived from an EMBL/GenBank/DDBJ whole genome shotgun (WGS) entry which is preliminary data.</text>
</comment>
<keyword evidence="5" id="KW-1185">Reference proteome</keyword>
<evidence type="ECO:0000313" key="2">
    <source>
        <dbReference type="EMBL" id="CAF0917092.1"/>
    </source>
</evidence>
<evidence type="ECO:0000313" key="4">
    <source>
        <dbReference type="Proteomes" id="UP000663854"/>
    </source>
</evidence>
<dbReference type="Proteomes" id="UP000663870">
    <property type="component" value="Unassembled WGS sequence"/>
</dbReference>
<accession>A0A814AN16</accession>
<evidence type="ECO:0000256" key="1">
    <source>
        <dbReference type="SAM" id="MobiDB-lite"/>
    </source>
</evidence>
<dbReference type="AlphaFoldDB" id="A0A814AN16"/>
<proteinExistence type="predicted"/>
<feature type="compositionally biased region" description="Polar residues" evidence="1">
    <location>
        <begin position="7"/>
        <end position="17"/>
    </location>
</feature>
<evidence type="ECO:0000313" key="3">
    <source>
        <dbReference type="EMBL" id="CAF1168545.1"/>
    </source>
</evidence>
<dbReference type="EMBL" id="CAJNOL010000693">
    <property type="protein sequence ID" value="CAF1168545.1"/>
    <property type="molecule type" value="Genomic_DNA"/>
</dbReference>
<sequence length="323" mass="37403">MEDIAEEQQQTEINESISAAPLPVSTDEATKIEQPATTSLVQSLLQEQADEIVDKKKKKKKKGKAGRDKELERLTKATKNIFSSPEKLNTACERINSLLKDHKKLLLDVCQMLDKVGSGRLSYEQFRLVIKDRLPIISREDLFILMKLFENEGFIDYRSMLDQQLGNGILRYIVQLTVPPSKEIILEKKLPKELKRPFYEPLQLTYPKYVTLHLRLITFDSYNAYPGHIRLTVPDHMSVYALSKMVIDETDLATRSISIFREKVRSRHGLLDPMRSLEEYRLIGAYVDGTHKQSFPSYTLYYDYSPMDIRGDCPILKCDYFIK</sequence>
<dbReference type="Gene3D" id="1.10.238.10">
    <property type="entry name" value="EF-hand"/>
    <property type="match status" value="1"/>
</dbReference>
<dbReference type="Proteomes" id="UP000663854">
    <property type="component" value="Unassembled WGS sequence"/>
</dbReference>
<dbReference type="SUPFAM" id="SSF47473">
    <property type="entry name" value="EF-hand"/>
    <property type="match status" value="1"/>
</dbReference>
<dbReference type="EMBL" id="CAJNOH010000160">
    <property type="protein sequence ID" value="CAF0917092.1"/>
    <property type="molecule type" value="Genomic_DNA"/>
</dbReference>
<organism evidence="2 4">
    <name type="scientific">Rotaria sordida</name>
    <dbReference type="NCBI Taxonomy" id="392033"/>
    <lineage>
        <taxon>Eukaryota</taxon>
        <taxon>Metazoa</taxon>
        <taxon>Spiralia</taxon>
        <taxon>Gnathifera</taxon>
        <taxon>Rotifera</taxon>
        <taxon>Eurotatoria</taxon>
        <taxon>Bdelloidea</taxon>
        <taxon>Philodinida</taxon>
        <taxon>Philodinidae</taxon>
        <taxon>Rotaria</taxon>
    </lineage>
</organism>